<accession>A0A2D6YLR7</accession>
<sequence>MDAGWTVFFIFTVLIAGGAAFLMGQAIAITWRPIWQCVSYGILLGFAERFMVFALFEGELLSFTAYIVDTFVLVAISLISFRKTYVEKMVRQYPWQFENQGPFFLNTKSTN</sequence>
<evidence type="ECO:0000256" key="1">
    <source>
        <dbReference type="SAM" id="Phobius"/>
    </source>
</evidence>
<keyword evidence="1" id="KW-0812">Transmembrane</keyword>
<dbReference type="Proteomes" id="UP000226525">
    <property type="component" value="Unassembled WGS sequence"/>
</dbReference>
<feature type="transmembrane region" description="Helical" evidence="1">
    <location>
        <begin position="62"/>
        <end position="81"/>
    </location>
</feature>
<evidence type="ECO:0000313" key="4">
    <source>
        <dbReference type="Proteomes" id="UP000226525"/>
    </source>
</evidence>
<dbReference type="EMBL" id="NZEX01000138">
    <property type="protein sequence ID" value="MAH64136.1"/>
    <property type="molecule type" value="Genomic_DNA"/>
</dbReference>
<dbReference type="AlphaFoldDB" id="A0A2D6YLR7"/>
<keyword evidence="1" id="KW-0472">Membrane</keyword>
<protein>
    <recommendedName>
        <fullName evidence="2">DUF6867 domain-containing protein</fullName>
    </recommendedName>
</protein>
<keyword evidence="1" id="KW-1133">Transmembrane helix</keyword>
<name>A0A2D6YLR7_9DELT</name>
<gene>
    <name evidence="3" type="ORF">CMN54_11980</name>
</gene>
<feature type="transmembrane region" description="Helical" evidence="1">
    <location>
        <begin position="6"/>
        <end position="31"/>
    </location>
</feature>
<comment type="caution">
    <text evidence="3">The sequence shown here is derived from an EMBL/GenBank/DDBJ whole genome shotgun (WGS) entry which is preliminary data.</text>
</comment>
<dbReference type="InterPro" id="IPR049201">
    <property type="entry name" value="DUF6867"/>
</dbReference>
<evidence type="ECO:0000313" key="3">
    <source>
        <dbReference type="EMBL" id="MAH64136.1"/>
    </source>
</evidence>
<reference evidence="4" key="1">
    <citation type="submission" date="2017-09" db="EMBL/GenBank/DDBJ databases">
        <title>The Reconstruction of 2,631 Draft Metagenome-Assembled Genomes from the Global Oceans.</title>
        <authorList>
            <person name="Tully B.J."/>
            <person name="Graham E.D."/>
            <person name="Heidelberg J.F."/>
        </authorList>
    </citation>
    <scope>NUCLEOTIDE SEQUENCE [LARGE SCALE GENOMIC DNA]</scope>
</reference>
<feature type="domain" description="DUF6867" evidence="2">
    <location>
        <begin position="6"/>
        <end position="105"/>
    </location>
</feature>
<proteinExistence type="predicted"/>
<organism evidence="3 4">
    <name type="scientific">SAR324 cluster bacterium</name>
    <dbReference type="NCBI Taxonomy" id="2024889"/>
    <lineage>
        <taxon>Bacteria</taxon>
        <taxon>Deltaproteobacteria</taxon>
        <taxon>SAR324 cluster</taxon>
    </lineage>
</organism>
<dbReference type="Pfam" id="PF21741">
    <property type="entry name" value="DUF6867"/>
    <property type="match status" value="1"/>
</dbReference>
<evidence type="ECO:0000259" key="2">
    <source>
        <dbReference type="Pfam" id="PF21741"/>
    </source>
</evidence>